<evidence type="ECO:0000313" key="3">
    <source>
        <dbReference type="EMBL" id="CAF1440872.1"/>
    </source>
</evidence>
<dbReference type="InterPro" id="IPR028994">
    <property type="entry name" value="Integrin_alpha_N"/>
</dbReference>
<feature type="transmembrane region" description="Helical" evidence="2">
    <location>
        <begin position="629"/>
        <end position="647"/>
    </location>
</feature>
<protein>
    <submittedName>
        <fullName evidence="3">Uncharacterized protein</fullName>
    </submittedName>
</protein>
<dbReference type="PANTHER" id="PTHR46580:SF4">
    <property type="entry name" value="ATP_GTP-BINDING PROTEIN"/>
    <property type="match status" value="1"/>
</dbReference>
<keyword evidence="4" id="KW-1185">Reference proteome</keyword>
<comment type="caution">
    <text evidence="3">The sequence shown here is derived from an EMBL/GenBank/DDBJ whole genome shotgun (WGS) entry which is preliminary data.</text>
</comment>
<dbReference type="SUPFAM" id="SSF69318">
    <property type="entry name" value="Integrin alpha N-terminal domain"/>
    <property type="match status" value="1"/>
</dbReference>
<sequence length="1936" mass="221271">MVDATDRVLKLVAREELHLSFSRDEKELKKLHEIIQYLIELQKIQRQQEEITKLLREHRVSDANHLSQSVLMTMGAMQDKIGLTTGTMRGDERASFDFIQNAASVTKRRIMDVEAKEWLAVTELACVFTKLKATSRRKIYCPLFTCVPMHPKVLFFWFIDVIRHSNFFVLEIQDQSDRGDNESEDRADAVKHKTYSTRLYILLFLVSFYIFFYIAMVAPQPRTVVISDVTITTFKKLYRDYEDKLTCPCTNTFVSHQKFVAIQVILHPVCSSFFVRKEWIDALFLANASRYRPNDFRSSAYAQFQLLSDFCSLAKITASQVRSEIDISELATVNALSEERVKSTVDAAMKSVTIDVFTRLMSFIDYININTRSNGFISALNINTGVYVWPSSNQYVAGKFGAIYIDSTMTVRRCSQGSISMPALLHSTAQSPNYSDYTTLPYYQINYTRVVGFVAACTPLESLFSSTLTCLYESECLLLLPEYFPSLHQIGFNATGSVLASQRNDSQLLHYYIKSMLTDEWTAVVNYEKYFEQCAPSSCSYATTDQRNVHYAITMLVSLYGGFTIILRLIAPCLISMAFKLQFRPRNLRVSLLLWPRTAGKFLKELNLYRTTADRTVNGIKKQQMVTRVYLILLAISFTSLLLFHTLNTETVTITISNPSLDAYTDLEKSYNDTLRCPCSTMLTAYERFVSLSARMHQLCSSDFVSDRWISLWESWKGGWREDDWRHRALSHFRLLNHLCQLANETITNTINQFLQRSYAASNMPSREYFNTELNTTLNEYLRLTTLPFRVLVETSSLFMQVDQPYMGWLFEPSRTRDFNLIVTISKDNTNKTSLKLTLNLMKIYLSESSMIGCVCATNSDCQSPAVIYYSGVDWSASYSPVEGSYLSSFVRRCSIIDSLLFSTLACFYRHSECFIILSQCANRLYYTPGTSSIFSVRPLVYDPRTSQYPPDTLTKTVVERLMIEQWETMVSYEKFYHSCAPRHCIYSKRIRTKNSVQVIIALVSIIGGLTASLRIIAPCFVKIIDYFKECCTTTRRSRSIPEQQVVARSSRYDKLKMYRNILVELVRTELINLNIFSARDFNRQLDQAAVKRLGRWSTLLYIILLVTGLVFLVLYATIQPQTITEHFDHPSLNLSMQLKDKYGNQFKCPCTSIVSLYRDFVSIKPQLHQICSSPFASQEWQLNITSGLNVNLSIYARTDYRRFLSAHLQFLRGLCQLSTELVNNTIDQLLSSSFITTELLSKDNFHERLDSTIEQRKNNASAAFNQLLFLIRRLNHGNGMISMYGTNFEYVVPWDHFYDVYAPTQAFVYDGCSCGRYPNCTSQATFFAKNSSTRTIPVKGLKVGCTPSESFFASTLECFYDKTCIDLIEEYTEYGNQNRSSTLLSSGSGPFPANTTLAQLSENLFVEDWLTNINYAVYFEQCRPTLCSHTFYVQFNAPYILTLLLGLQGGLSIVIRWICPILVQIVAQIIHYRKHRRNTIQPRLSETVSTNVDRFANNAVSISPVMIRCSRKVMFMCLMLSCIVAALALFSFYFVRRVSFSTTTISTTATPETTSSTGSSIVPCQLKFVTISRNIGDIQLISPVLADFNGDDRADIAFYSVRYRRMYVLLNNQNGTFQEELTFSIKSIDLTFKILAADFNNDRYADILFIDNVEMHIVVFLGYGNGTFQRPRTSSIKYRGLPMNIAVADWNKDSNMDVISLYGDSPPFMFFNGWGNGTFADGFMMFLIDRQFCPKSFQVVDFNRDGNMDIISDNQCFRGITIIFSFNNFPLVYRYIFISSGNLRFNDIFVADFNADTRLDLAVSSMNSSDIRLLFGGDDACCRSSEAIPIEKPTEPFKLVSEDFNCDGQRDIVFSQGDPLRIGALVALSNEDFETQSVLITELSSDHVWIDTGHFNSDSYPDLIVVDLSSSTIFTFLNACECCMRANISTNINCY</sequence>
<keyword evidence="2" id="KW-1133">Transmembrane helix</keyword>
<dbReference type="Gene3D" id="2.130.10.130">
    <property type="entry name" value="Integrin alpha, N-terminal"/>
    <property type="match status" value="2"/>
</dbReference>
<keyword evidence="2" id="KW-0472">Membrane</keyword>
<gene>
    <name evidence="3" type="ORF">XAT740_LOCUS36311</name>
</gene>
<feature type="transmembrane region" description="Helical" evidence="2">
    <location>
        <begin position="1440"/>
        <end position="1468"/>
    </location>
</feature>
<feature type="transmembrane region" description="Helical" evidence="2">
    <location>
        <begin position="1514"/>
        <end position="1536"/>
    </location>
</feature>
<accession>A0A815NZT8</accession>
<keyword evidence="2" id="KW-0812">Transmembrane</keyword>
<organism evidence="3 4">
    <name type="scientific">Adineta ricciae</name>
    <name type="common">Rotifer</name>
    <dbReference type="NCBI Taxonomy" id="249248"/>
    <lineage>
        <taxon>Eukaryota</taxon>
        <taxon>Metazoa</taxon>
        <taxon>Spiralia</taxon>
        <taxon>Gnathifera</taxon>
        <taxon>Rotifera</taxon>
        <taxon>Eurotatoria</taxon>
        <taxon>Bdelloidea</taxon>
        <taxon>Adinetida</taxon>
        <taxon>Adinetidae</taxon>
        <taxon>Adineta</taxon>
    </lineage>
</organism>
<dbReference type="EMBL" id="CAJNOR010003714">
    <property type="protein sequence ID" value="CAF1440872.1"/>
    <property type="molecule type" value="Genomic_DNA"/>
</dbReference>
<feature type="transmembrane region" description="Helical" evidence="2">
    <location>
        <begin position="999"/>
        <end position="1018"/>
    </location>
</feature>
<dbReference type="PANTHER" id="PTHR46580">
    <property type="entry name" value="SENSOR KINASE-RELATED"/>
    <property type="match status" value="1"/>
</dbReference>
<evidence type="ECO:0000256" key="2">
    <source>
        <dbReference type="SAM" id="Phobius"/>
    </source>
</evidence>
<feature type="transmembrane region" description="Helical" evidence="2">
    <location>
        <begin position="199"/>
        <end position="218"/>
    </location>
</feature>
<reference evidence="3" key="1">
    <citation type="submission" date="2021-02" db="EMBL/GenBank/DDBJ databases">
        <authorList>
            <person name="Nowell W R."/>
        </authorList>
    </citation>
    <scope>NUCLEOTIDE SEQUENCE</scope>
</reference>
<dbReference type="Pfam" id="PF13517">
    <property type="entry name" value="FG-GAP_3"/>
    <property type="match status" value="1"/>
</dbReference>
<proteinExistence type="predicted"/>
<evidence type="ECO:0000313" key="4">
    <source>
        <dbReference type="Proteomes" id="UP000663828"/>
    </source>
</evidence>
<name>A0A815NZT8_ADIRI</name>
<dbReference type="Proteomes" id="UP000663828">
    <property type="component" value="Unassembled WGS sequence"/>
</dbReference>
<keyword evidence="1" id="KW-0732">Signal</keyword>
<feature type="transmembrane region" description="Helical" evidence="2">
    <location>
        <begin position="1100"/>
        <end position="1119"/>
    </location>
</feature>
<feature type="transmembrane region" description="Helical" evidence="2">
    <location>
        <begin position="549"/>
        <end position="579"/>
    </location>
</feature>
<dbReference type="InterPro" id="IPR013517">
    <property type="entry name" value="FG-GAP"/>
</dbReference>
<evidence type="ECO:0000256" key="1">
    <source>
        <dbReference type="ARBA" id="ARBA00022729"/>
    </source>
</evidence>